<dbReference type="InterPro" id="IPR012338">
    <property type="entry name" value="Beta-lactam/transpept-like"/>
</dbReference>
<organism evidence="2 3">
    <name type="scientific">Brevibacterium aurantiacum</name>
    <dbReference type="NCBI Taxonomy" id="273384"/>
    <lineage>
        <taxon>Bacteria</taxon>
        <taxon>Bacillati</taxon>
        <taxon>Actinomycetota</taxon>
        <taxon>Actinomycetes</taxon>
        <taxon>Micrococcales</taxon>
        <taxon>Brevibacteriaceae</taxon>
        <taxon>Brevibacterium</taxon>
    </lineage>
</organism>
<name>A0A3Q9P2C8_BREAU</name>
<reference evidence="2 3" key="1">
    <citation type="submission" date="2017-12" db="EMBL/GenBank/DDBJ databases">
        <authorList>
            <person name="Levesque S."/>
        </authorList>
    </citation>
    <scope>NUCLEOTIDE SEQUENCE [LARGE SCALE GENOMIC DNA]</scope>
    <source>
        <strain evidence="2 3">SMQ-1420</strain>
    </source>
</reference>
<protein>
    <recommendedName>
        <fullName evidence="4">Beta-lactamase-related domain-containing protein</fullName>
    </recommendedName>
</protein>
<gene>
    <name evidence="2" type="ORF">CXR27_18810</name>
</gene>
<evidence type="ECO:0008006" key="4">
    <source>
        <dbReference type="Google" id="ProtNLM"/>
    </source>
</evidence>
<dbReference type="SUPFAM" id="SSF56601">
    <property type="entry name" value="beta-lactamase/transpeptidase-like"/>
    <property type="match status" value="1"/>
</dbReference>
<evidence type="ECO:0000313" key="3">
    <source>
        <dbReference type="Proteomes" id="UP000282731"/>
    </source>
</evidence>
<accession>A0A3Q9P2C8</accession>
<reference evidence="2 3" key="2">
    <citation type="submission" date="2019-01" db="EMBL/GenBank/DDBJ databases">
        <title>Comparative genomic analysis of Brevibacterium aurantiacum sheds light on its evolution and its adaptation to smear-ripened cheeses.</title>
        <authorList>
            <person name="Moineau S."/>
        </authorList>
    </citation>
    <scope>NUCLEOTIDE SEQUENCE [LARGE SCALE GENOMIC DNA]</scope>
    <source>
        <strain evidence="2 3">SMQ-1420</strain>
    </source>
</reference>
<dbReference type="EMBL" id="CP025334">
    <property type="protein sequence ID" value="AZT98816.1"/>
    <property type="molecule type" value="Genomic_DNA"/>
</dbReference>
<dbReference type="Gene3D" id="3.40.710.10">
    <property type="entry name" value="DD-peptidase/beta-lactamase superfamily"/>
    <property type="match status" value="1"/>
</dbReference>
<evidence type="ECO:0000256" key="1">
    <source>
        <dbReference type="SAM" id="MobiDB-lite"/>
    </source>
</evidence>
<dbReference type="AlphaFoldDB" id="A0A3Q9P2C8"/>
<proteinExistence type="predicted"/>
<dbReference type="RefSeq" id="WP_127362423.1">
    <property type="nucleotide sequence ID" value="NZ_CP025334.1"/>
</dbReference>
<sequence length="111" mass="12070">MALPYTATRRVLESPIYTLNYEEPDYNESDRIGWAWLTTKDRSPNLTWHNGGTGGYRSFLGFDPKTSQGIIVLAESAISVDDAADVISTSEASVATRHSAQVHGDQAGAHS</sequence>
<feature type="region of interest" description="Disordered" evidence="1">
    <location>
        <begin position="91"/>
        <end position="111"/>
    </location>
</feature>
<evidence type="ECO:0000313" key="2">
    <source>
        <dbReference type="EMBL" id="AZT98816.1"/>
    </source>
</evidence>
<dbReference type="Proteomes" id="UP000282731">
    <property type="component" value="Chromosome"/>
</dbReference>